<dbReference type="PANTHER" id="PTHR35309:SF2">
    <property type="entry name" value="TOCOPHEROL CYCLASE, CHLOROPLASTIC"/>
    <property type="match status" value="1"/>
</dbReference>
<accession>A0A9Q0FU35</accession>
<dbReference type="Proteomes" id="UP001141552">
    <property type="component" value="Unassembled WGS sequence"/>
</dbReference>
<dbReference type="PANTHER" id="PTHR35309">
    <property type="match status" value="1"/>
</dbReference>
<dbReference type="InterPro" id="IPR025893">
    <property type="entry name" value="Tocopherol_cyclase"/>
</dbReference>
<dbReference type="EMBL" id="JAKUCV010003793">
    <property type="protein sequence ID" value="KAJ4837597.1"/>
    <property type="molecule type" value="Genomic_DNA"/>
</dbReference>
<evidence type="ECO:0000313" key="2">
    <source>
        <dbReference type="EMBL" id="KAJ4837597.1"/>
    </source>
</evidence>
<dbReference type="OrthoDB" id="38968at2759"/>
<dbReference type="AlphaFoldDB" id="A0A9Q0FU35"/>
<feature type="region of interest" description="Disordered" evidence="1">
    <location>
        <begin position="13"/>
        <end position="76"/>
    </location>
</feature>
<evidence type="ECO:0000256" key="1">
    <source>
        <dbReference type="SAM" id="MobiDB-lite"/>
    </source>
</evidence>
<organism evidence="2 3">
    <name type="scientific">Turnera subulata</name>
    <dbReference type="NCBI Taxonomy" id="218843"/>
    <lineage>
        <taxon>Eukaryota</taxon>
        <taxon>Viridiplantae</taxon>
        <taxon>Streptophyta</taxon>
        <taxon>Embryophyta</taxon>
        <taxon>Tracheophyta</taxon>
        <taxon>Spermatophyta</taxon>
        <taxon>Magnoliopsida</taxon>
        <taxon>eudicotyledons</taxon>
        <taxon>Gunneridae</taxon>
        <taxon>Pentapetalae</taxon>
        <taxon>rosids</taxon>
        <taxon>fabids</taxon>
        <taxon>Malpighiales</taxon>
        <taxon>Passifloraceae</taxon>
        <taxon>Turnera</taxon>
    </lineage>
</organism>
<comment type="caution">
    <text evidence="2">The sequence shown here is derived from an EMBL/GenBank/DDBJ whole genome shotgun (WGS) entry which is preliminary data.</text>
</comment>
<reference evidence="2" key="2">
    <citation type="journal article" date="2023" name="Plants (Basel)">
        <title>Annotation of the Turnera subulata (Passifloraceae) Draft Genome Reveals the S-Locus Evolved after the Divergence of Turneroideae from Passifloroideae in a Stepwise Manner.</title>
        <authorList>
            <person name="Henning P.M."/>
            <person name="Roalson E.H."/>
            <person name="Mir W."/>
            <person name="McCubbin A.G."/>
            <person name="Shore J.S."/>
        </authorList>
    </citation>
    <scope>NUCLEOTIDE SEQUENCE</scope>
    <source>
        <strain evidence="2">F60SS</strain>
    </source>
</reference>
<protein>
    <recommendedName>
        <fullName evidence="4">Tocopherol cyclase</fullName>
    </recommendedName>
</protein>
<dbReference type="Pfam" id="PF14249">
    <property type="entry name" value="Tocopherol_cycl"/>
    <property type="match status" value="1"/>
</dbReference>
<reference evidence="2" key="1">
    <citation type="submission" date="2022-02" db="EMBL/GenBank/DDBJ databases">
        <authorList>
            <person name="Henning P.M."/>
            <person name="McCubbin A.G."/>
            <person name="Shore J.S."/>
        </authorList>
    </citation>
    <scope>NUCLEOTIDE SEQUENCE</scope>
    <source>
        <strain evidence="2">F60SS</strain>
        <tissue evidence="2">Leaves</tissue>
    </source>
</reference>
<feature type="non-terminal residue" evidence="2">
    <location>
        <position position="1"/>
    </location>
</feature>
<evidence type="ECO:0000313" key="3">
    <source>
        <dbReference type="Proteomes" id="UP001141552"/>
    </source>
</evidence>
<sequence length="228" mass="26178">MLLHFPPTPAIPATCSRPNSFTGPVLSPPPIKLRLRSPTSCASSSVNEAETKKPTPLNPVYTPTPPNRDLRTPHSGYHFDRKAKEEDKFYEGWYFKVSIPERKQSFRFIYSVENPAFRMNETQRSFAPLRSRSSGVGAQILGAHDKYICQYTEEPKNFWGDKYELKLGNTFVAEKNMLPPNGEVPPQEFSRRVVEGFQVTPLWHQGYIRDDGRSDYVETVKTARWEYS</sequence>
<keyword evidence="3" id="KW-1185">Reference proteome</keyword>
<feature type="compositionally biased region" description="Polar residues" evidence="1">
    <location>
        <begin position="37"/>
        <end position="48"/>
    </location>
</feature>
<dbReference type="GO" id="GO:0009976">
    <property type="term" value="F:tocopherol cyclase activity"/>
    <property type="evidence" value="ECO:0007669"/>
    <property type="project" value="InterPro"/>
</dbReference>
<name>A0A9Q0FU35_9ROSI</name>
<proteinExistence type="predicted"/>
<gene>
    <name evidence="2" type="ORF">Tsubulata_043303</name>
</gene>
<evidence type="ECO:0008006" key="4">
    <source>
        <dbReference type="Google" id="ProtNLM"/>
    </source>
</evidence>